<dbReference type="Gene3D" id="3.40.50.1820">
    <property type="entry name" value="alpha/beta hydrolase"/>
    <property type="match status" value="1"/>
</dbReference>
<dbReference type="InterPro" id="IPR019819">
    <property type="entry name" value="Carboxylesterase_B_CS"/>
</dbReference>
<dbReference type="Pfam" id="PF00135">
    <property type="entry name" value="COesterase"/>
    <property type="match status" value="1"/>
</dbReference>
<evidence type="ECO:0000256" key="2">
    <source>
        <dbReference type="ARBA" id="ARBA00022801"/>
    </source>
</evidence>
<comment type="similarity">
    <text evidence="1 3">Belongs to the type-B carboxylesterase/lipase family.</text>
</comment>
<evidence type="ECO:0000256" key="1">
    <source>
        <dbReference type="ARBA" id="ARBA00005964"/>
    </source>
</evidence>
<comment type="caution">
    <text evidence="5">The sequence shown here is derived from an EMBL/GenBank/DDBJ whole genome shotgun (WGS) entry which is preliminary data.</text>
</comment>
<evidence type="ECO:0000313" key="5">
    <source>
        <dbReference type="EMBL" id="HHS01329.1"/>
    </source>
</evidence>
<dbReference type="PROSITE" id="PS00941">
    <property type="entry name" value="CARBOXYLESTERASE_B_2"/>
    <property type="match status" value="1"/>
</dbReference>
<dbReference type="InterPro" id="IPR002018">
    <property type="entry name" value="CarbesteraseB"/>
</dbReference>
<dbReference type="InterPro" id="IPR019826">
    <property type="entry name" value="Carboxylesterase_B_AS"/>
</dbReference>
<dbReference type="InterPro" id="IPR029058">
    <property type="entry name" value="AB_hydrolase_fold"/>
</dbReference>
<dbReference type="PROSITE" id="PS00122">
    <property type="entry name" value="CARBOXYLESTERASE_B_1"/>
    <property type="match status" value="1"/>
</dbReference>
<protein>
    <recommendedName>
        <fullName evidence="3">Carboxylic ester hydrolase</fullName>
        <ecNumber evidence="3">3.1.1.-</ecNumber>
    </recommendedName>
</protein>
<gene>
    <name evidence="5" type="ORF">ENL71_02170</name>
</gene>
<dbReference type="SUPFAM" id="SSF53474">
    <property type="entry name" value="alpha/beta-Hydrolases"/>
    <property type="match status" value="1"/>
</dbReference>
<dbReference type="EC" id="3.1.1.-" evidence="3"/>
<reference evidence="5" key="1">
    <citation type="journal article" date="2020" name="mSystems">
        <title>Genome- and Community-Level Interaction Insights into Carbon Utilization and Element Cycling Functions of Hydrothermarchaeota in Hydrothermal Sediment.</title>
        <authorList>
            <person name="Zhou Z."/>
            <person name="Liu Y."/>
            <person name="Xu W."/>
            <person name="Pan J."/>
            <person name="Luo Z.H."/>
            <person name="Li M."/>
        </authorList>
    </citation>
    <scope>NUCLEOTIDE SEQUENCE [LARGE SCALE GENOMIC DNA]</scope>
    <source>
        <strain evidence="5">SpSt-102</strain>
    </source>
</reference>
<dbReference type="AlphaFoldDB" id="A0A7C5V1M1"/>
<dbReference type="PANTHER" id="PTHR11559">
    <property type="entry name" value="CARBOXYLESTERASE"/>
    <property type="match status" value="1"/>
</dbReference>
<organism evidence="5">
    <name type="scientific">Caldicellulosiruptor owensensis</name>
    <dbReference type="NCBI Taxonomy" id="55205"/>
    <lineage>
        <taxon>Bacteria</taxon>
        <taxon>Bacillati</taxon>
        <taxon>Bacillota</taxon>
        <taxon>Bacillota incertae sedis</taxon>
        <taxon>Caldicellulosiruptorales</taxon>
        <taxon>Caldicellulosiruptoraceae</taxon>
        <taxon>Caldicellulosiruptor</taxon>
    </lineage>
</organism>
<dbReference type="GO" id="GO:0016787">
    <property type="term" value="F:hydrolase activity"/>
    <property type="evidence" value="ECO:0007669"/>
    <property type="project" value="UniProtKB-KW"/>
</dbReference>
<keyword evidence="2 3" id="KW-0378">Hydrolase</keyword>
<sequence length="504" mass="57383">MLRRVTTENGIVEGFPASDPRITVFKGIPFAAPPVGNLRWKPPQPCKNWEGVYKAYTFAPISIQATPGLDPDNIYTKEWHVDPNVPMSEDCLYLNVWTPARHPKEKLPVMIWFFGGGLQVGYTSEMEFDGERIARRGIVFVSVNYRLNVFGFFAHPEISEENKDGPKANFGLLDQLAGIEWVRRNIAAFGGDPNNITIFGQSAGGGCVTAHVTSPISKGLFQKAIIQSGGGFAPRFNQGYPSLSEAEKIGEEFFKFLGVKNLDEARNLDARVIFEKSEEFGYRWGFVKDGVYIVDDPVKLIIKGSWHKIPLIMGHTANEFIEKPDVETLEEFREYAYKKFGEDAEEYIKLCTEGTNDIAQIKEKGKINMFEIGNLMWCEHNAKTKDTTIYCYCFEPEIPGDDAGAFHSSELWFVFETLAKCWRPFVGKHYDLARQMCNYWTNFAKKGDPNGLDADGTPMPEWRPYTREEPFIMLFGDKPCKDPNRPTELMRFMVNHLFKKLNLE</sequence>
<name>A0A7C5V1M1_9FIRM</name>
<accession>A0A7C5V1M1</accession>
<evidence type="ECO:0000256" key="3">
    <source>
        <dbReference type="RuleBase" id="RU361235"/>
    </source>
</evidence>
<dbReference type="InterPro" id="IPR050309">
    <property type="entry name" value="Type-B_Carboxylest/Lipase"/>
</dbReference>
<proteinExistence type="inferred from homology"/>
<evidence type="ECO:0000259" key="4">
    <source>
        <dbReference type="Pfam" id="PF00135"/>
    </source>
</evidence>
<feature type="domain" description="Carboxylesterase type B" evidence="4">
    <location>
        <begin position="4"/>
        <end position="480"/>
    </location>
</feature>
<dbReference type="EMBL" id="DRUZ01000030">
    <property type="protein sequence ID" value="HHS01329.1"/>
    <property type="molecule type" value="Genomic_DNA"/>
</dbReference>